<evidence type="ECO:0000313" key="1">
    <source>
        <dbReference type="EMBL" id="KAK7487216.1"/>
    </source>
</evidence>
<dbReference type="SUPFAM" id="SSF52540">
    <property type="entry name" value="P-loop containing nucleoside triphosphate hydrolases"/>
    <property type="match status" value="1"/>
</dbReference>
<protein>
    <recommendedName>
        <fullName evidence="3">AAA+ ATPase domain-containing protein</fullName>
    </recommendedName>
</protein>
<proteinExistence type="predicted"/>
<sequence>MAEAVSELGERLAAIVLTQEQQGILNKAESLPLVCLVGPPGTGKSLMLELVGRIWLGMGQDILILSTRLESFAVSLLIEHRLKAVIGGGAGQTGERTDRVELHHFDFRHNAEDAEREAYKVLMAAATAKGGTLHMLMDEVWFTSKDAGPCLKRLVTDLSRKVKLHLWAGTMRNKDIPECLEVVPLTVPLRCAPIIQKEVGQGIDPRIPRYTSNGIPAPSDGPDIITLVHQGEDHASQWPLQCSKCGEEVARVLKDKLKVGVK</sequence>
<dbReference type="Gene3D" id="3.40.50.300">
    <property type="entry name" value="P-loop containing nucleotide triphosphate hydrolases"/>
    <property type="match status" value="1"/>
</dbReference>
<reference evidence="1 2" key="1">
    <citation type="journal article" date="2023" name="Sci. Data">
        <title>Genome assembly of the Korean intertidal mud-creeper Batillaria attramentaria.</title>
        <authorList>
            <person name="Patra A.K."/>
            <person name="Ho P.T."/>
            <person name="Jun S."/>
            <person name="Lee S.J."/>
            <person name="Kim Y."/>
            <person name="Won Y.J."/>
        </authorList>
    </citation>
    <scope>NUCLEOTIDE SEQUENCE [LARGE SCALE GENOMIC DNA]</scope>
    <source>
        <strain evidence="1">Wonlab-2016</strain>
    </source>
</reference>
<keyword evidence="2" id="KW-1185">Reference proteome</keyword>
<accession>A0ABD0KJF1</accession>
<dbReference type="EMBL" id="JACVVK020000168">
    <property type="protein sequence ID" value="KAK7487216.1"/>
    <property type="molecule type" value="Genomic_DNA"/>
</dbReference>
<feature type="non-terminal residue" evidence="1">
    <location>
        <position position="262"/>
    </location>
</feature>
<organism evidence="1 2">
    <name type="scientific">Batillaria attramentaria</name>
    <dbReference type="NCBI Taxonomy" id="370345"/>
    <lineage>
        <taxon>Eukaryota</taxon>
        <taxon>Metazoa</taxon>
        <taxon>Spiralia</taxon>
        <taxon>Lophotrochozoa</taxon>
        <taxon>Mollusca</taxon>
        <taxon>Gastropoda</taxon>
        <taxon>Caenogastropoda</taxon>
        <taxon>Sorbeoconcha</taxon>
        <taxon>Cerithioidea</taxon>
        <taxon>Batillariidae</taxon>
        <taxon>Batillaria</taxon>
    </lineage>
</organism>
<dbReference type="InterPro" id="IPR027417">
    <property type="entry name" value="P-loop_NTPase"/>
</dbReference>
<dbReference type="Proteomes" id="UP001519460">
    <property type="component" value="Unassembled WGS sequence"/>
</dbReference>
<evidence type="ECO:0000313" key="2">
    <source>
        <dbReference type="Proteomes" id="UP001519460"/>
    </source>
</evidence>
<gene>
    <name evidence="1" type="ORF">BaRGS_00021568</name>
</gene>
<name>A0ABD0KJF1_9CAEN</name>
<dbReference type="AlphaFoldDB" id="A0ABD0KJF1"/>
<evidence type="ECO:0008006" key="3">
    <source>
        <dbReference type="Google" id="ProtNLM"/>
    </source>
</evidence>
<comment type="caution">
    <text evidence="1">The sequence shown here is derived from an EMBL/GenBank/DDBJ whole genome shotgun (WGS) entry which is preliminary data.</text>
</comment>